<dbReference type="OMA" id="PRATGHW"/>
<organism evidence="11 12">
    <name type="scientific">Plasmodium malariae</name>
    <dbReference type="NCBI Taxonomy" id="5858"/>
    <lineage>
        <taxon>Eukaryota</taxon>
        <taxon>Sar</taxon>
        <taxon>Alveolata</taxon>
        <taxon>Apicomplexa</taxon>
        <taxon>Aconoidasida</taxon>
        <taxon>Haemosporida</taxon>
        <taxon>Plasmodiidae</taxon>
        <taxon>Plasmodium</taxon>
        <taxon>Plasmodium (Plasmodium)</taxon>
    </lineage>
</organism>
<proteinExistence type="inferred from homology"/>
<dbReference type="InterPro" id="IPR036322">
    <property type="entry name" value="WD40_repeat_dom_sf"/>
</dbReference>
<evidence type="ECO:0000256" key="6">
    <source>
        <dbReference type="ARBA" id="ARBA00038266"/>
    </source>
</evidence>
<dbReference type="SUPFAM" id="SSF50978">
    <property type="entry name" value="WD40 repeat-like"/>
    <property type="match status" value="2"/>
</dbReference>
<keyword evidence="3" id="KW-0747">Spliceosome</keyword>
<protein>
    <submittedName>
        <fullName evidence="11">Splicing factor 3B subunit 3, putative</fullName>
    </submittedName>
</protein>
<dbReference type="SUPFAM" id="SSF101898">
    <property type="entry name" value="NHL repeat"/>
    <property type="match status" value="1"/>
</dbReference>
<dbReference type="EMBL" id="LT594635">
    <property type="protein sequence ID" value="SCP03630.1"/>
    <property type="molecule type" value="Genomic_DNA"/>
</dbReference>
<evidence type="ECO:0000256" key="1">
    <source>
        <dbReference type="ARBA" id="ARBA00004123"/>
    </source>
</evidence>
<evidence type="ECO:0000256" key="4">
    <source>
        <dbReference type="ARBA" id="ARBA00023187"/>
    </source>
</evidence>
<evidence type="ECO:0000313" key="12">
    <source>
        <dbReference type="Proteomes" id="UP000219813"/>
    </source>
</evidence>
<comment type="similarity">
    <text evidence="6">Belongs to the RSE1 family.</text>
</comment>
<dbReference type="VEuPathDB" id="PlasmoDB:PmUG01_14069000"/>
<feature type="domain" description="RSE1/DDB1/CPSF1 C-terminal" evidence="8">
    <location>
        <begin position="935"/>
        <end position="1264"/>
    </location>
</feature>
<dbReference type="Proteomes" id="UP000219813">
    <property type="component" value="Chromosome 14"/>
</dbReference>
<dbReference type="Pfam" id="PF23726">
    <property type="entry name" value="Beta-prop_RSE1_2nd"/>
    <property type="match status" value="1"/>
</dbReference>
<keyword evidence="4" id="KW-0508">mRNA splicing</keyword>
<dbReference type="GO" id="GO:0005681">
    <property type="term" value="C:spliceosomal complex"/>
    <property type="evidence" value="ECO:0007669"/>
    <property type="project" value="UniProtKB-KW"/>
</dbReference>
<feature type="domain" description="RSE1/DDB1/CPSF1 second beta-propeller" evidence="10">
    <location>
        <begin position="443"/>
        <end position="760"/>
    </location>
</feature>
<dbReference type="Pfam" id="PF03178">
    <property type="entry name" value="CPSF_A"/>
    <property type="match status" value="1"/>
</dbReference>
<dbReference type="Pfam" id="PF10433">
    <property type="entry name" value="Beta-prop_RSE1_1st"/>
    <property type="match status" value="1"/>
</dbReference>
<dbReference type="KEGG" id="pmal:PMUG01_14069000"/>
<feature type="compositionally biased region" description="Acidic residues" evidence="7">
    <location>
        <begin position="864"/>
        <end position="878"/>
    </location>
</feature>
<dbReference type="InterPro" id="IPR018846">
    <property type="entry name" value="Beta-prop_RSE1/DDB1/CPSF1_1st"/>
</dbReference>
<comment type="subcellular location">
    <subcellularLocation>
        <location evidence="1">Nucleus</location>
    </subcellularLocation>
</comment>
<evidence type="ECO:0000256" key="7">
    <source>
        <dbReference type="SAM" id="MobiDB-lite"/>
    </source>
</evidence>
<dbReference type="InterPro" id="IPR015943">
    <property type="entry name" value="WD40/YVTN_repeat-like_dom_sf"/>
</dbReference>
<dbReference type="InterPro" id="IPR004871">
    <property type="entry name" value="RSE1/DDB1/CPSF1_C"/>
</dbReference>
<feature type="domain" description="RSE1/DDB1/CPSF1 first beta-propeller" evidence="9">
    <location>
        <begin position="14"/>
        <end position="399"/>
    </location>
</feature>
<evidence type="ECO:0000256" key="5">
    <source>
        <dbReference type="ARBA" id="ARBA00023242"/>
    </source>
</evidence>
<evidence type="ECO:0000313" key="11">
    <source>
        <dbReference type="EMBL" id="SCP03630.1"/>
    </source>
</evidence>
<dbReference type="GO" id="GO:0003676">
    <property type="term" value="F:nucleic acid binding"/>
    <property type="evidence" value="ECO:0007669"/>
    <property type="project" value="InterPro"/>
</dbReference>
<gene>
    <name evidence="11" type="primary">SF3B3</name>
    <name evidence="11" type="ORF">PMUG01_14069000</name>
</gene>
<dbReference type="Gene3D" id="2.130.10.10">
    <property type="entry name" value="YVTN repeat-like/Quinoprotein amine dehydrogenase"/>
    <property type="match status" value="3"/>
</dbReference>
<evidence type="ECO:0000256" key="3">
    <source>
        <dbReference type="ARBA" id="ARBA00022728"/>
    </source>
</evidence>
<dbReference type="GO" id="GO:0006397">
    <property type="term" value="P:mRNA processing"/>
    <property type="evidence" value="ECO:0007669"/>
    <property type="project" value="UniProtKB-KW"/>
</dbReference>
<evidence type="ECO:0000259" key="10">
    <source>
        <dbReference type="Pfam" id="PF23726"/>
    </source>
</evidence>
<dbReference type="GO" id="GO:0008380">
    <property type="term" value="P:RNA splicing"/>
    <property type="evidence" value="ECO:0007669"/>
    <property type="project" value="UniProtKB-KW"/>
</dbReference>
<sequence length="1297" mass="147325">MPVLYHLTLQKPTAITRTVYGNFSNPRAHEIIVAKGQVLELLRADKQGKLNLIVSKDIFGIIRCLQTFRLTGSNKDYIVIGSDSGRLVILEYSNDKNDFIRVHCETYGKSGIRRIIPGEYIAVDPKGRALMICAIERQKYVYILNRDNKENLTISSPLEAHKTHSICHDVVGVNVGFENPMFASIEQNYEHLDKQLSSSPNDLEYPKKGLCFWEMDLGLNHVIKKFTLPIHISAHLLIPIPGGQQGPSGIIVCCENYLVYKKLDHEDVFCSYPRRLEISQDKNISIVCWTMHRIKKFFFILAQSEYGDLYKIEMDHEDGIVKQIICKYFDTVPIANSICVLKSGSLFVAAEFGNHFFYQFSGIGDDNNEAMCTSNHPMGKNAIIAFKTQKLKNLFLVDQIYSLSPILDMKILDAKNSNSSQIYTLCGRGPRSSLRILQHGLSIEELADNELPGKPKYIWTVKKDNASEYDGYIVVSFEGNTLILEIGETVEEVYDSLLLTNVTTLHINILYDNSFIQVYDTGIRHIRGKVVQEWVSPKNKQIKAASSNNAQIVISLSGGELIYFEIDQSHTLTEIFRKNLNVEVLCLSMQQTSENRLRANFLAVGCLDNVVRVLSIEKDKYFKQLSTYILPNNSSPQDICISEMKELGNDKERNVLFLNIGLNTGVLLRSIVDPIAGTLSNHYSKYLGAKSVKICHVNVNKNPALLVLCEKTYLCYVHQGKYVYTPLNYDMLEYASSFYSEQCSDGYVAISGNSLRIFRFYRLGEVFSQNILHLTFTPRKIVPLPFPSLFYDHDTSIEIETKRDIRMLAVIEADHNSYDENTQKEIQRALKDIKLDVDDSNNNSGEPNVLSDSHSSMEKKGEVEGEEEVEGEVEVEGEIEVEVVDGKKKKKKNSINEGASEQCGENSDKEEDDDEEELLYDRIGTLKAGYGKWGSCIKIVNPINLEIVDKIALEMEEAALSVCACELEALHCLIVGTTSNMSLKNRTVQAASLRVYTYDINYKLNLLHITPIEDQPFSFCPFNGRLIASVGNKLRIYALGKKKLLKKCEYKDIPEAIVSIKVSGDRIFASDIRDSVLIFFYDSNQNTLRLISDDIIPRWITCSEILDHHTIMAADKFDSVFILRVPEEAKQEEYGISNKCWYGGEIMNGSNKNRRLEHIMSFHIGEIVTSLQKVRMSPTSSECIIYSTIMGTIGAFIPYDNKEELELTQHLEIILRTEMPPLCGREHIFFRSYYHPVQLNKLVCVYYVKLSQHVVDGDLCEQFSSLSYDVQKKVAADLERTPDDILRKLEDIRNKIL</sequence>
<dbReference type="FunFam" id="2.130.10.10:FF:000640">
    <property type="entry name" value="Splicing factor 3B subunit 3"/>
    <property type="match status" value="1"/>
</dbReference>
<keyword evidence="5" id="KW-0539">Nucleus</keyword>
<dbReference type="FunFam" id="2.130.10.10:FF:000031">
    <property type="entry name" value="Splicing factor 3b subunit 3"/>
    <property type="match status" value="1"/>
</dbReference>
<keyword evidence="2" id="KW-0507">mRNA processing</keyword>
<feature type="compositionally biased region" description="Polar residues" evidence="7">
    <location>
        <begin position="840"/>
        <end position="854"/>
    </location>
</feature>
<dbReference type="InterPro" id="IPR050358">
    <property type="entry name" value="RSE1/DDB1/CFT1"/>
</dbReference>
<feature type="region of interest" description="Disordered" evidence="7">
    <location>
        <begin position="837"/>
        <end position="878"/>
    </location>
</feature>
<evidence type="ECO:0000259" key="8">
    <source>
        <dbReference type="Pfam" id="PF03178"/>
    </source>
</evidence>
<evidence type="ECO:0000259" key="9">
    <source>
        <dbReference type="Pfam" id="PF10433"/>
    </source>
</evidence>
<name>A0A1D3TF94_PLAMA</name>
<feature type="compositionally biased region" description="Polar residues" evidence="7">
    <location>
        <begin position="895"/>
        <end position="905"/>
    </location>
</feature>
<dbReference type="GeneID" id="39872001"/>
<dbReference type="InterPro" id="IPR058543">
    <property type="entry name" value="Beta-prop_RSE1/DDB1/CPSF1_2nd"/>
</dbReference>
<accession>A0A1D3TF94</accession>
<dbReference type="PANTHER" id="PTHR10644">
    <property type="entry name" value="DNA REPAIR/RNA PROCESSING CPSF FAMILY"/>
    <property type="match status" value="1"/>
</dbReference>
<keyword evidence="12" id="KW-1185">Reference proteome</keyword>
<evidence type="ECO:0000256" key="2">
    <source>
        <dbReference type="ARBA" id="ARBA00022664"/>
    </source>
</evidence>
<dbReference type="OrthoDB" id="436637at2759"/>
<dbReference type="RefSeq" id="XP_028864583.1">
    <property type="nucleotide sequence ID" value="XM_029008278.1"/>
</dbReference>
<reference evidence="11 12" key="1">
    <citation type="submission" date="2016-06" db="EMBL/GenBank/DDBJ databases">
        <authorList>
            <consortium name="Pathogen Informatics"/>
        </authorList>
    </citation>
    <scope>NUCLEOTIDE SEQUENCE [LARGE SCALE GENOMIC DNA]</scope>
</reference>
<feature type="region of interest" description="Disordered" evidence="7">
    <location>
        <begin position="890"/>
        <end position="916"/>
    </location>
</feature>